<evidence type="ECO:0000313" key="1">
    <source>
        <dbReference type="EMBL" id="AKH48842.1"/>
    </source>
</evidence>
<dbReference type="EMBL" id="KR029610">
    <property type="protein sequence ID" value="AKH48842.1"/>
    <property type="molecule type" value="Genomic_DNA"/>
</dbReference>
<accession>A0A0F7LBX7</accession>
<organism evidence="1">
    <name type="scientific">uncultured marine virus</name>
    <dbReference type="NCBI Taxonomy" id="186617"/>
    <lineage>
        <taxon>Viruses</taxon>
        <taxon>environmental samples</taxon>
    </lineage>
</organism>
<name>A0A0F7LBX7_9VIRU</name>
<reference evidence="1" key="1">
    <citation type="journal article" date="2015" name="Front. Microbiol.">
        <title>Combining genomic sequencing methods to explore viral diversity and reveal potential virus-host interactions.</title>
        <authorList>
            <person name="Chow C.E."/>
            <person name="Winget D.M."/>
            <person name="White R.A.III."/>
            <person name="Hallam S.J."/>
            <person name="Suttle C.A."/>
        </authorList>
    </citation>
    <scope>NUCLEOTIDE SEQUENCE</scope>
    <source>
        <strain evidence="1">Oxic3_4</strain>
    </source>
</reference>
<proteinExistence type="predicted"/>
<reference evidence="1" key="2">
    <citation type="submission" date="2015-03" db="EMBL/GenBank/DDBJ databases">
        <authorList>
            <person name="Chow C.-E.T."/>
            <person name="Winget D.M."/>
            <person name="White R.A.III."/>
            <person name="Hallam S.J."/>
            <person name="Suttle C.A."/>
        </authorList>
    </citation>
    <scope>NUCLEOTIDE SEQUENCE</scope>
    <source>
        <strain evidence="1">Oxic3_4</strain>
    </source>
</reference>
<protein>
    <submittedName>
        <fullName evidence="1">Uncharacterized protein</fullName>
    </submittedName>
</protein>
<sequence length="61" mass="6616">MLALLMLGLSLYLLPSIVSLASAGLCLSTASRWSRSRQRRLRSKLLLIAVSGPLPLTMMST</sequence>